<dbReference type="AlphaFoldDB" id="A0A1B6M902"/>
<evidence type="ECO:0000259" key="1">
    <source>
        <dbReference type="Pfam" id="PF03184"/>
    </source>
</evidence>
<feature type="domain" description="DDE-1" evidence="1">
    <location>
        <begin position="1"/>
        <end position="55"/>
    </location>
</feature>
<gene>
    <name evidence="2" type="ORF">g.35524</name>
</gene>
<dbReference type="Pfam" id="PF03184">
    <property type="entry name" value="DDE_1"/>
    <property type="match status" value="1"/>
</dbReference>
<dbReference type="InterPro" id="IPR004875">
    <property type="entry name" value="DDE_SF_endonuclease_dom"/>
</dbReference>
<organism evidence="2">
    <name type="scientific">Graphocephala atropunctata</name>
    <dbReference type="NCBI Taxonomy" id="36148"/>
    <lineage>
        <taxon>Eukaryota</taxon>
        <taxon>Metazoa</taxon>
        <taxon>Ecdysozoa</taxon>
        <taxon>Arthropoda</taxon>
        <taxon>Hexapoda</taxon>
        <taxon>Insecta</taxon>
        <taxon>Pterygota</taxon>
        <taxon>Neoptera</taxon>
        <taxon>Paraneoptera</taxon>
        <taxon>Hemiptera</taxon>
        <taxon>Auchenorrhyncha</taxon>
        <taxon>Membracoidea</taxon>
        <taxon>Cicadellidae</taxon>
        <taxon>Cicadellinae</taxon>
        <taxon>Cicadellini</taxon>
        <taxon>Graphocephala</taxon>
    </lineage>
</organism>
<sequence>MKKKYRRRLLQSMLQATEGEVSNSDFLKKTNMKDVVYWIAESWDEVKAETINKSWNKILKKQPEETDPEDDVPLAELIRKLPGCENTDESEVAEWLQNDQQHKVSDQAIIEMISEPAEGSDDDDEDMCAETVKVMTHSEGLATLEAALIYVEQQPEATSIDTMLLRRWHDSREEASLKVEAKDIRLFF</sequence>
<name>A0A1B6M902_9HEMI</name>
<proteinExistence type="predicted"/>
<protein>
    <recommendedName>
        <fullName evidence="1">DDE-1 domain-containing protein</fullName>
    </recommendedName>
</protein>
<dbReference type="EMBL" id="GEBQ01007567">
    <property type="protein sequence ID" value="JAT32410.1"/>
    <property type="molecule type" value="Transcribed_RNA"/>
</dbReference>
<evidence type="ECO:0000313" key="2">
    <source>
        <dbReference type="EMBL" id="JAT32410.1"/>
    </source>
</evidence>
<accession>A0A1B6M902</accession>
<reference evidence="2" key="1">
    <citation type="submission" date="2015-11" db="EMBL/GenBank/DDBJ databases">
        <title>De novo transcriptome assembly of four potential Pierce s Disease insect vectors from Arizona vineyards.</title>
        <authorList>
            <person name="Tassone E.E."/>
        </authorList>
    </citation>
    <scope>NUCLEOTIDE SEQUENCE</scope>
</reference>
<dbReference type="GO" id="GO:0003676">
    <property type="term" value="F:nucleic acid binding"/>
    <property type="evidence" value="ECO:0007669"/>
    <property type="project" value="InterPro"/>
</dbReference>